<keyword evidence="2" id="KW-1185">Reference proteome</keyword>
<proteinExistence type="predicted"/>
<comment type="caution">
    <text evidence="1">The sequence shown here is derived from an EMBL/GenBank/DDBJ whole genome shotgun (WGS) entry which is preliminary data.</text>
</comment>
<organism evidence="1 2">
    <name type="scientific">Kushneria aurantia</name>
    <dbReference type="NCBI Taxonomy" id="504092"/>
    <lineage>
        <taxon>Bacteria</taxon>
        <taxon>Pseudomonadati</taxon>
        <taxon>Pseudomonadota</taxon>
        <taxon>Gammaproteobacteria</taxon>
        <taxon>Oceanospirillales</taxon>
        <taxon>Halomonadaceae</taxon>
        <taxon>Kushneria</taxon>
    </lineage>
</organism>
<dbReference type="RefSeq" id="WP_156826876.1">
    <property type="nucleotide sequence ID" value="NZ_JBHLVX010000031.1"/>
</dbReference>
<accession>A0ABV6G2S6</accession>
<dbReference type="InterPro" id="IPR010982">
    <property type="entry name" value="Lambda_DNA-bd_dom_sf"/>
</dbReference>
<protein>
    <submittedName>
        <fullName evidence="1">Helix-turn-helix domain-containing protein</fullName>
    </submittedName>
</protein>
<evidence type="ECO:0000313" key="2">
    <source>
        <dbReference type="Proteomes" id="UP001589814"/>
    </source>
</evidence>
<dbReference type="CDD" id="cd00093">
    <property type="entry name" value="HTH_XRE"/>
    <property type="match status" value="1"/>
</dbReference>
<dbReference type="Gene3D" id="1.10.260.40">
    <property type="entry name" value="lambda repressor-like DNA-binding domains"/>
    <property type="match status" value="1"/>
</dbReference>
<gene>
    <name evidence="1" type="ORF">ACFFHW_08125</name>
</gene>
<name>A0ABV6G2S6_9GAMM</name>
<dbReference type="InterPro" id="IPR001387">
    <property type="entry name" value="Cro/C1-type_HTH"/>
</dbReference>
<reference evidence="1 2" key="1">
    <citation type="submission" date="2024-09" db="EMBL/GenBank/DDBJ databases">
        <authorList>
            <person name="Sun Q."/>
            <person name="Mori K."/>
        </authorList>
    </citation>
    <scope>NUCLEOTIDE SEQUENCE [LARGE SCALE GENOMIC DNA]</scope>
    <source>
        <strain evidence="1 2">CCM 7415</strain>
    </source>
</reference>
<sequence length="98" mass="11014">MSSTIASRLREIREAETNGRHEFSQVTGISKKTIEGIEQTGRIPRGDVIEAVCRIWPRYALWLTTGMVDTEGGQISPEVERARKELKTQRTVAKSQGK</sequence>
<dbReference type="Proteomes" id="UP001589814">
    <property type="component" value="Unassembled WGS sequence"/>
</dbReference>
<dbReference type="EMBL" id="JBHLVX010000031">
    <property type="protein sequence ID" value="MFC0267950.1"/>
    <property type="molecule type" value="Genomic_DNA"/>
</dbReference>
<dbReference type="SUPFAM" id="SSF47413">
    <property type="entry name" value="lambda repressor-like DNA-binding domains"/>
    <property type="match status" value="1"/>
</dbReference>
<evidence type="ECO:0000313" key="1">
    <source>
        <dbReference type="EMBL" id="MFC0267950.1"/>
    </source>
</evidence>